<feature type="binding site" evidence="7">
    <location>
        <position position="132"/>
    </location>
    <ligand>
        <name>glyoxylate</name>
        <dbReference type="ChEBI" id="CHEBI:36655"/>
    </ligand>
</feature>
<feature type="binding site" evidence="7">
    <location>
        <position position="130"/>
    </location>
    <ligand>
        <name>FMN</name>
        <dbReference type="ChEBI" id="CHEBI:58210"/>
    </ligand>
</feature>
<dbReference type="InterPro" id="IPR000262">
    <property type="entry name" value="FMN-dep_DH"/>
</dbReference>
<dbReference type="KEGG" id="sno:Snov_4068"/>
<evidence type="ECO:0000256" key="4">
    <source>
        <dbReference type="ARBA" id="ARBA00023002"/>
    </source>
</evidence>
<evidence type="ECO:0000313" key="9">
    <source>
        <dbReference type="EMBL" id="ADH91338.1"/>
    </source>
</evidence>
<dbReference type="InterPro" id="IPR008259">
    <property type="entry name" value="FMN_hydac_DH_AS"/>
</dbReference>
<dbReference type="PROSITE" id="PS00557">
    <property type="entry name" value="FMN_HYDROXY_ACID_DH_1"/>
    <property type="match status" value="1"/>
</dbReference>
<comment type="similarity">
    <text evidence="5">Belongs to the FMN-dependent alpha-hydroxy acid dehydrogenase family.</text>
</comment>
<sequence length="396" mass="43667">MKIERMITAEDMRKAAKRRLPRVVFDFIEGGVEGEHGIARNERIFSQCRLLPRYFVDVSQRSQKTTVFGRTYDSPFGFCPTGTPDLWRPGAEGLLAETAGEANLPFLLSTAGNNTVEEATRLARGNLWFQLYTTRDRAIADSLIGRAKDCGVETLVITADVPVAPNRERNMRNGFSRPLRKTASLVFDGLTHPRWTWDYVCSGGMPLMGSFKAYAPPNATPDEVADFFGTQLPTPDQTWRDFEHMRKIWPGNLVIKGVLHPDDARQAAELGANGLYVSNHGGRQLDSAPAPLEVLPAIRAAAPEQTIIMDSGFRRGTDMLMAMAMGVDICLLGRAALYSVAAFGRLGAQRLVSILRREIDLNLAQIGCPDIANLDESFVVPPPVIQFGNGRARFEG</sequence>
<keyword evidence="3 7" id="KW-0288">FMN</keyword>
<comment type="cofactor">
    <cofactor evidence="1">
        <name>FMN</name>
        <dbReference type="ChEBI" id="CHEBI:58210"/>
    </cofactor>
</comment>
<dbReference type="InterPro" id="IPR013785">
    <property type="entry name" value="Aldolase_TIM"/>
</dbReference>
<dbReference type="EC" id="1.1.99.31" evidence="9"/>
<evidence type="ECO:0000256" key="1">
    <source>
        <dbReference type="ARBA" id="ARBA00001917"/>
    </source>
</evidence>
<evidence type="ECO:0000259" key="8">
    <source>
        <dbReference type="PROSITE" id="PS51349"/>
    </source>
</evidence>
<feature type="binding site" evidence="7">
    <location>
        <position position="256"/>
    </location>
    <ligand>
        <name>FMN</name>
        <dbReference type="ChEBI" id="CHEBI:58210"/>
    </ligand>
</feature>
<feature type="binding site" evidence="7">
    <location>
        <position position="109"/>
    </location>
    <ligand>
        <name>FMN</name>
        <dbReference type="ChEBI" id="CHEBI:58210"/>
    </ligand>
</feature>
<keyword evidence="10" id="KW-1185">Reference proteome</keyword>
<dbReference type="PROSITE" id="PS51349">
    <property type="entry name" value="FMN_HYDROXY_ACID_DH_2"/>
    <property type="match status" value="1"/>
</dbReference>
<accession>D7A0L7</accession>
<dbReference type="SUPFAM" id="SSF51395">
    <property type="entry name" value="FMN-linked oxidoreductases"/>
    <property type="match status" value="1"/>
</dbReference>
<feature type="active site" description="Proton acceptor" evidence="6">
    <location>
        <position position="280"/>
    </location>
</feature>
<feature type="binding site" evidence="7">
    <location>
        <position position="280"/>
    </location>
    <ligand>
        <name>glyoxylate</name>
        <dbReference type="ChEBI" id="CHEBI:36655"/>
    </ligand>
</feature>
<dbReference type="GO" id="GO:0004459">
    <property type="term" value="F:L-lactate dehydrogenase (NAD+) activity"/>
    <property type="evidence" value="ECO:0007669"/>
    <property type="project" value="TreeGrafter"/>
</dbReference>
<dbReference type="eggNOG" id="COG1304">
    <property type="taxonomic scope" value="Bacteria"/>
</dbReference>
<dbReference type="GO" id="GO:0033720">
    <property type="term" value="F:(S)-mandelate dehydrogenase activity"/>
    <property type="evidence" value="ECO:0007669"/>
    <property type="project" value="UniProtKB-EC"/>
</dbReference>
<dbReference type="PANTHER" id="PTHR10578:SF107">
    <property type="entry name" value="2-HYDROXYACID OXIDASE 1"/>
    <property type="match status" value="1"/>
</dbReference>
<gene>
    <name evidence="9" type="ordered locus">Snov_4068</name>
</gene>
<dbReference type="OrthoDB" id="9770452at2"/>
<feature type="binding site" evidence="7">
    <location>
        <begin position="310"/>
        <end position="314"/>
    </location>
    <ligand>
        <name>FMN</name>
        <dbReference type="ChEBI" id="CHEBI:58210"/>
    </ligand>
</feature>
<dbReference type="HOGENOM" id="CLU_020639_0_0_5"/>
<keyword evidence="4 9" id="KW-0560">Oxidoreductase</keyword>
<feature type="binding site" evidence="7">
    <location>
        <begin position="80"/>
        <end position="82"/>
    </location>
    <ligand>
        <name>FMN</name>
        <dbReference type="ChEBI" id="CHEBI:58210"/>
    </ligand>
</feature>
<feature type="binding site" evidence="7">
    <location>
        <position position="158"/>
    </location>
    <ligand>
        <name>FMN</name>
        <dbReference type="ChEBI" id="CHEBI:58210"/>
    </ligand>
</feature>
<feature type="binding site" evidence="7">
    <location>
        <position position="167"/>
    </location>
    <ligand>
        <name>glyoxylate</name>
        <dbReference type="ChEBI" id="CHEBI:36655"/>
    </ligand>
</feature>
<dbReference type="EMBL" id="CP002026">
    <property type="protein sequence ID" value="ADH91338.1"/>
    <property type="molecule type" value="Genomic_DNA"/>
</dbReference>
<evidence type="ECO:0000256" key="3">
    <source>
        <dbReference type="ARBA" id="ARBA00022643"/>
    </source>
</evidence>
<feature type="binding site" evidence="7">
    <location>
        <begin position="333"/>
        <end position="334"/>
    </location>
    <ligand>
        <name>FMN</name>
        <dbReference type="ChEBI" id="CHEBI:58210"/>
    </ligand>
</feature>
<name>D7A0L7_ANCN5</name>
<dbReference type="InterPro" id="IPR012133">
    <property type="entry name" value="Alpha-hydoxy_acid_DH_FMN"/>
</dbReference>
<feature type="domain" description="FMN hydroxy acid dehydrogenase" evidence="8">
    <location>
        <begin position="1"/>
        <end position="384"/>
    </location>
</feature>
<dbReference type="STRING" id="639283.Snov_4068"/>
<evidence type="ECO:0000256" key="5">
    <source>
        <dbReference type="ARBA" id="ARBA00024042"/>
    </source>
</evidence>
<evidence type="ECO:0000256" key="7">
    <source>
        <dbReference type="PIRSR" id="PIRSR000138-2"/>
    </source>
</evidence>
<proteinExistence type="inferred from homology"/>
<organism evidence="9 10">
    <name type="scientific">Ancylobacter novellus (strain ATCC 8093 / DSM 506 / JCM 20403 / CCM 1077 / IAM 12100 / NBRC 12443 / NCIMB 10456)</name>
    <name type="common">Starkeya novella</name>
    <dbReference type="NCBI Taxonomy" id="639283"/>
    <lineage>
        <taxon>Bacteria</taxon>
        <taxon>Pseudomonadati</taxon>
        <taxon>Pseudomonadota</taxon>
        <taxon>Alphaproteobacteria</taxon>
        <taxon>Hyphomicrobiales</taxon>
        <taxon>Xanthobacteraceae</taxon>
        <taxon>Ancylobacter</taxon>
    </lineage>
</organism>
<evidence type="ECO:0000256" key="6">
    <source>
        <dbReference type="PIRSR" id="PIRSR000138-1"/>
    </source>
</evidence>
<dbReference type="InterPro" id="IPR037396">
    <property type="entry name" value="FMN_HAD"/>
</dbReference>
<evidence type="ECO:0000256" key="2">
    <source>
        <dbReference type="ARBA" id="ARBA00022630"/>
    </source>
</evidence>
<dbReference type="GO" id="GO:0005886">
    <property type="term" value="C:plasma membrane"/>
    <property type="evidence" value="ECO:0007669"/>
    <property type="project" value="TreeGrafter"/>
</dbReference>
<dbReference type="AlphaFoldDB" id="D7A0L7"/>
<dbReference type="GO" id="GO:0010181">
    <property type="term" value="F:FMN binding"/>
    <property type="evidence" value="ECO:0007669"/>
    <property type="project" value="InterPro"/>
</dbReference>
<feature type="binding site" evidence="7">
    <location>
        <position position="278"/>
    </location>
    <ligand>
        <name>FMN</name>
        <dbReference type="ChEBI" id="CHEBI:58210"/>
    </ligand>
</feature>
<reference evidence="9 10" key="1">
    <citation type="journal article" date="2012" name="Stand. Genomic Sci.">
        <title>Complete genome sequence of the facultatively chemolithoautotrophic and methylotrophic alpha Proteobacterium Starkeya novella type strain (ATCC 8093(T)).</title>
        <authorList>
            <person name="Kappler U."/>
            <person name="Davenport K."/>
            <person name="Beatson S."/>
            <person name="Lucas S."/>
            <person name="Lapidus A."/>
            <person name="Copeland A."/>
            <person name="Berry K.W."/>
            <person name="Glavina Del Rio T."/>
            <person name="Hammon N."/>
            <person name="Dalin E."/>
            <person name="Tice H."/>
            <person name="Pitluck S."/>
            <person name="Richardson P."/>
            <person name="Bruce D."/>
            <person name="Goodwin L.A."/>
            <person name="Han C."/>
            <person name="Tapia R."/>
            <person name="Detter J.C."/>
            <person name="Chang Y.J."/>
            <person name="Jeffries C.D."/>
            <person name="Land M."/>
            <person name="Hauser L."/>
            <person name="Kyrpides N.C."/>
            <person name="Goker M."/>
            <person name="Ivanova N."/>
            <person name="Klenk H.P."/>
            <person name="Woyke T."/>
        </authorList>
    </citation>
    <scope>NUCLEOTIDE SEQUENCE [LARGE SCALE GENOMIC DNA]</scope>
    <source>
        <strain evidence="10">ATCC 8093 / DSM 506 / JCM 20403 / CCM 1077 / IAM 12100 / NBRC 12443 / NCIMB 10456</strain>
    </source>
</reference>
<dbReference type="GO" id="GO:0009060">
    <property type="term" value="P:aerobic respiration"/>
    <property type="evidence" value="ECO:0007669"/>
    <property type="project" value="TreeGrafter"/>
</dbReference>
<dbReference type="PANTHER" id="PTHR10578">
    <property type="entry name" value="S -2-HYDROXY-ACID OXIDASE-RELATED"/>
    <property type="match status" value="1"/>
</dbReference>
<dbReference type="PIRSF" id="PIRSF000138">
    <property type="entry name" value="Al-hdrx_acd_dh"/>
    <property type="match status" value="1"/>
</dbReference>
<protein>
    <submittedName>
        <fullName evidence="9">(S)-mandelate dehydrogenase</fullName>
        <ecNumber evidence="9">1.1.99.31</ecNumber>
    </submittedName>
</protein>
<feature type="binding site" evidence="7">
    <location>
        <position position="283"/>
    </location>
    <ligand>
        <name>glyoxylate</name>
        <dbReference type="ChEBI" id="CHEBI:36655"/>
    </ligand>
</feature>
<dbReference type="RefSeq" id="WP_013168839.1">
    <property type="nucleotide sequence ID" value="NC_014217.1"/>
</dbReference>
<keyword evidence="2 7" id="KW-0285">Flavoprotein</keyword>
<evidence type="ECO:0000313" key="10">
    <source>
        <dbReference type="Proteomes" id="UP000006633"/>
    </source>
</evidence>
<dbReference type="Proteomes" id="UP000006633">
    <property type="component" value="Chromosome"/>
</dbReference>
<dbReference type="Gene3D" id="3.20.20.70">
    <property type="entry name" value="Aldolase class I"/>
    <property type="match status" value="1"/>
</dbReference>
<dbReference type="Pfam" id="PF01070">
    <property type="entry name" value="FMN_dh"/>
    <property type="match status" value="1"/>
</dbReference>